<proteinExistence type="predicted"/>
<accession>A0A844W7T2</accession>
<evidence type="ECO:0000313" key="3">
    <source>
        <dbReference type="Proteomes" id="UP000443843"/>
    </source>
</evidence>
<protein>
    <submittedName>
        <fullName evidence="2">Uncharacterized protein</fullName>
    </submittedName>
</protein>
<dbReference type="RefSeq" id="WP_160380925.1">
    <property type="nucleotide sequence ID" value="NZ_WNXQ01000001.1"/>
</dbReference>
<evidence type="ECO:0000256" key="1">
    <source>
        <dbReference type="SAM" id="MobiDB-lite"/>
    </source>
</evidence>
<gene>
    <name evidence="2" type="ORF">GLS40_02005</name>
</gene>
<feature type="region of interest" description="Disordered" evidence="1">
    <location>
        <begin position="1"/>
        <end position="25"/>
    </location>
</feature>
<reference evidence="2 3" key="1">
    <citation type="submission" date="2019-11" db="EMBL/GenBank/DDBJ databases">
        <title>Pseudooceanicola pacifica sp. nov., isolated from deep-sea sediment of the Pacific Ocean.</title>
        <authorList>
            <person name="Lyu L."/>
        </authorList>
    </citation>
    <scope>NUCLEOTIDE SEQUENCE [LARGE SCALE GENOMIC DNA]</scope>
    <source>
        <strain evidence="2 3">216_PA32_1</strain>
    </source>
</reference>
<feature type="region of interest" description="Disordered" evidence="1">
    <location>
        <begin position="39"/>
        <end position="111"/>
    </location>
</feature>
<dbReference type="EMBL" id="WNXQ01000001">
    <property type="protein sequence ID" value="MWB76793.1"/>
    <property type="molecule type" value="Genomic_DNA"/>
</dbReference>
<keyword evidence="3" id="KW-1185">Reference proteome</keyword>
<name>A0A844W7T2_9RHOB</name>
<sequence length="111" mass="10728">MSAARQAPARRVHSGTGPVDSTSRLANGVAMSRVAVDSRKGSAPIGSARAGIAPTGVASTGTAPTDSARTGTASTGSARAAPGRGAPAGMRGTALPPAVTSLFPLKDAPHV</sequence>
<dbReference type="Proteomes" id="UP000443843">
    <property type="component" value="Unassembled WGS sequence"/>
</dbReference>
<comment type="caution">
    <text evidence="2">The sequence shown here is derived from an EMBL/GenBank/DDBJ whole genome shotgun (WGS) entry which is preliminary data.</text>
</comment>
<evidence type="ECO:0000313" key="2">
    <source>
        <dbReference type="EMBL" id="MWB76793.1"/>
    </source>
</evidence>
<organism evidence="2 3">
    <name type="scientific">Pseudooceanicola pacificus</name>
    <dbReference type="NCBI Taxonomy" id="2676438"/>
    <lineage>
        <taxon>Bacteria</taxon>
        <taxon>Pseudomonadati</taxon>
        <taxon>Pseudomonadota</taxon>
        <taxon>Alphaproteobacteria</taxon>
        <taxon>Rhodobacterales</taxon>
        <taxon>Paracoccaceae</taxon>
        <taxon>Pseudooceanicola</taxon>
    </lineage>
</organism>
<feature type="compositionally biased region" description="Low complexity" evidence="1">
    <location>
        <begin position="67"/>
        <end position="94"/>
    </location>
</feature>
<dbReference type="AlphaFoldDB" id="A0A844W7T2"/>